<name>A0A511Z1N0_9CELL</name>
<feature type="transmembrane region" description="Helical" evidence="1">
    <location>
        <begin position="329"/>
        <end position="346"/>
    </location>
</feature>
<dbReference type="Proteomes" id="UP000321484">
    <property type="component" value="Unassembled WGS sequence"/>
</dbReference>
<feature type="transmembrane region" description="Helical" evidence="1">
    <location>
        <begin position="259"/>
        <end position="281"/>
    </location>
</feature>
<protein>
    <submittedName>
        <fullName evidence="2">Uncharacterized protein</fullName>
    </submittedName>
</protein>
<evidence type="ECO:0000313" key="2">
    <source>
        <dbReference type="EMBL" id="GEN81367.1"/>
    </source>
</evidence>
<comment type="caution">
    <text evidence="2">The sequence shown here is derived from an EMBL/GenBank/DDBJ whole genome shotgun (WGS) entry which is preliminary data.</text>
</comment>
<keyword evidence="1" id="KW-0812">Transmembrane</keyword>
<evidence type="ECO:0000256" key="1">
    <source>
        <dbReference type="SAM" id="Phobius"/>
    </source>
</evidence>
<dbReference type="EMBL" id="BJYK01000011">
    <property type="protein sequence ID" value="GEN81367.1"/>
    <property type="molecule type" value="Genomic_DNA"/>
</dbReference>
<feature type="transmembrane region" description="Helical" evidence="1">
    <location>
        <begin position="163"/>
        <end position="183"/>
    </location>
</feature>
<sequence length="393" mass="40290">MVTAVPTAAPVEPAPTAAPAVPWRRIPVFLTAVVCLVAGLWGGLLLLGLPVPAVTGATASEHGPLMALGFLGTVISLERAVALGRPWGFLAPACAGLGGVAVLLGLAMPGRLLLTTASILLVVVYVVVHRVQPALHLRVMALGAVCWYVAGVLWLGGWPVPRLVPWLAGFLVLTILGERLELARVGLLRPRSGRVLAAVTGAFVVGVLLATAQGAEGPAWLPGGAGVRLAGLALLALAAWGAVHDVARRTVRVPGVTRFMAVCLLAGYAWLAVAGTVWVVAGDLGASVAVYDAALHAVFLGFVMSMIFGHAPVIVPAVLRVRLPFHRSFYAHLALLHGGLVVRLLGGDALGSPAAWRVGGVATEVAVLAFLAASAVAARSARRRARRAAGVVA</sequence>
<feature type="transmembrane region" description="Helical" evidence="1">
    <location>
        <begin position="28"/>
        <end position="51"/>
    </location>
</feature>
<keyword evidence="3" id="KW-1185">Reference proteome</keyword>
<feature type="transmembrane region" description="Helical" evidence="1">
    <location>
        <begin position="89"/>
        <end position="106"/>
    </location>
</feature>
<keyword evidence="1" id="KW-0472">Membrane</keyword>
<reference evidence="2 3" key="1">
    <citation type="submission" date="2019-07" db="EMBL/GenBank/DDBJ databases">
        <title>Whole genome shotgun sequence of Actinotalea fermentans NBRC 105374.</title>
        <authorList>
            <person name="Hosoyama A."/>
            <person name="Uohara A."/>
            <person name="Ohji S."/>
            <person name="Ichikawa N."/>
        </authorList>
    </citation>
    <scope>NUCLEOTIDE SEQUENCE [LARGE SCALE GENOMIC DNA]</scope>
    <source>
        <strain evidence="2 3">NBRC 105374</strain>
    </source>
</reference>
<feature type="transmembrane region" description="Helical" evidence="1">
    <location>
        <begin position="112"/>
        <end position="128"/>
    </location>
</feature>
<feature type="transmembrane region" description="Helical" evidence="1">
    <location>
        <begin position="63"/>
        <end position="82"/>
    </location>
</feature>
<evidence type="ECO:0000313" key="3">
    <source>
        <dbReference type="Proteomes" id="UP000321484"/>
    </source>
</evidence>
<organism evidence="2 3">
    <name type="scientific">Actinotalea fermentans</name>
    <dbReference type="NCBI Taxonomy" id="43671"/>
    <lineage>
        <taxon>Bacteria</taxon>
        <taxon>Bacillati</taxon>
        <taxon>Actinomycetota</taxon>
        <taxon>Actinomycetes</taxon>
        <taxon>Micrococcales</taxon>
        <taxon>Cellulomonadaceae</taxon>
        <taxon>Actinotalea</taxon>
    </lineage>
</organism>
<feature type="transmembrane region" description="Helical" evidence="1">
    <location>
        <begin position="358"/>
        <end position="378"/>
    </location>
</feature>
<feature type="transmembrane region" description="Helical" evidence="1">
    <location>
        <begin position="135"/>
        <end position="157"/>
    </location>
</feature>
<feature type="transmembrane region" description="Helical" evidence="1">
    <location>
        <begin position="227"/>
        <end position="247"/>
    </location>
</feature>
<gene>
    <name evidence="2" type="ORF">AFE02nite_31010</name>
</gene>
<keyword evidence="1" id="KW-1133">Transmembrane helix</keyword>
<proteinExistence type="predicted"/>
<accession>A0A511Z1N0</accession>
<feature type="transmembrane region" description="Helical" evidence="1">
    <location>
        <begin position="293"/>
        <end position="317"/>
    </location>
</feature>
<feature type="transmembrane region" description="Helical" evidence="1">
    <location>
        <begin position="195"/>
        <end position="215"/>
    </location>
</feature>
<dbReference type="AlphaFoldDB" id="A0A511Z1N0"/>